<evidence type="ECO:0000313" key="3">
    <source>
        <dbReference type="Proteomes" id="UP001597525"/>
    </source>
</evidence>
<protein>
    <submittedName>
        <fullName evidence="2">HD domain-containing protein</fullName>
    </submittedName>
</protein>
<keyword evidence="3" id="KW-1185">Reference proteome</keyword>
<accession>A0ABW6BAM6</accession>
<gene>
    <name evidence="2" type="ORF">ACFS7Y_03915</name>
</gene>
<dbReference type="Proteomes" id="UP001597525">
    <property type="component" value="Unassembled WGS sequence"/>
</dbReference>
<feature type="domain" description="HD" evidence="1">
    <location>
        <begin position="49"/>
        <end position="149"/>
    </location>
</feature>
<dbReference type="Pfam" id="PF01966">
    <property type="entry name" value="HD"/>
    <property type="match status" value="1"/>
</dbReference>
<dbReference type="PROSITE" id="PS51831">
    <property type="entry name" value="HD"/>
    <property type="match status" value="1"/>
</dbReference>
<dbReference type="Gene3D" id="1.10.3210.10">
    <property type="entry name" value="Hypothetical protein af1432"/>
    <property type="match status" value="1"/>
</dbReference>
<organism evidence="2 3">
    <name type="scientific">Sphingobacterium bambusae</name>
    <dbReference type="NCBI Taxonomy" id="662858"/>
    <lineage>
        <taxon>Bacteria</taxon>
        <taxon>Pseudomonadati</taxon>
        <taxon>Bacteroidota</taxon>
        <taxon>Sphingobacteriia</taxon>
        <taxon>Sphingobacteriales</taxon>
        <taxon>Sphingobacteriaceae</taxon>
        <taxon>Sphingobacterium</taxon>
    </lineage>
</organism>
<dbReference type="SMART" id="SM00471">
    <property type="entry name" value="HDc"/>
    <property type="match status" value="1"/>
</dbReference>
<evidence type="ECO:0000259" key="1">
    <source>
        <dbReference type="PROSITE" id="PS51831"/>
    </source>
</evidence>
<dbReference type="InterPro" id="IPR050135">
    <property type="entry name" value="dGTPase-like"/>
</dbReference>
<dbReference type="PANTHER" id="PTHR11373:SF41">
    <property type="entry name" value="METAL-DEPENDENT PHOSPHOHYDROLASE"/>
    <property type="match status" value="1"/>
</dbReference>
<dbReference type="PANTHER" id="PTHR11373">
    <property type="entry name" value="DEOXYNUCLEOSIDE TRIPHOSPHATE TRIPHOSPHOHYDROLASE"/>
    <property type="match status" value="1"/>
</dbReference>
<dbReference type="SUPFAM" id="SSF109604">
    <property type="entry name" value="HD-domain/PDEase-like"/>
    <property type="match status" value="1"/>
</dbReference>
<reference evidence="3" key="1">
    <citation type="journal article" date="2019" name="Int. J. Syst. Evol. Microbiol.">
        <title>The Global Catalogue of Microorganisms (GCM) 10K type strain sequencing project: providing services to taxonomists for standard genome sequencing and annotation.</title>
        <authorList>
            <consortium name="The Broad Institute Genomics Platform"/>
            <consortium name="The Broad Institute Genome Sequencing Center for Infectious Disease"/>
            <person name="Wu L."/>
            <person name="Ma J."/>
        </authorList>
    </citation>
    <scope>NUCLEOTIDE SEQUENCE [LARGE SCALE GENOMIC DNA]</scope>
    <source>
        <strain evidence="3">KCTC 22814</strain>
    </source>
</reference>
<dbReference type="InterPro" id="IPR003607">
    <property type="entry name" value="HD/PDEase_dom"/>
</dbReference>
<dbReference type="CDD" id="cd00077">
    <property type="entry name" value="HDc"/>
    <property type="match status" value="1"/>
</dbReference>
<comment type="caution">
    <text evidence="2">The sequence shown here is derived from an EMBL/GenBank/DDBJ whole genome shotgun (WGS) entry which is preliminary data.</text>
</comment>
<dbReference type="EMBL" id="JBHUPB010000003">
    <property type="protein sequence ID" value="MFD2966516.1"/>
    <property type="molecule type" value="Genomic_DNA"/>
</dbReference>
<dbReference type="InterPro" id="IPR006674">
    <property type="entry name" value="HD_domain"/>
</dbReference>
<dbReference type="RefSeq" id="WP_320184300.1">
    <property type="nucleotide sequence ID" value="NZ_CP138332.1"/>
</dbReference>
<name>A0ABW6BAM6_9SPHI</name>
<sequence length="278" mass="31764">MIYEDPLYGTIEIPRPLEEVFYSDALQRLGRVHQAGAIYLIDPRIKHTRLEHSVGVMYLVRLFGGSLSEQLAALLHDVSHTAFSHVVDQVFEKAGEDYHEEIWDSVIARSAIPAILRSQGYKLEAIVDAEHSLLEQPYPYLCADRLDYCLRDLFTAGWLTREEALAYLKQLTVKEGRIGYSTASAESWFKAKFQLLNEQYFRKAEYLYVNHGFAAILKYALAHGILSEEDLLTDDHAVMDTLHRDQHCSAMLMDLRQMKGFAAFDQSKAASGLKERKM</sequence>
<evidence type="ECO:0000313" key="2">
    <source>
        <dbReference type="EMBL" id="MFD2966516.1"/>
    </source>
</evidence>
<proteinExistence type="predicted"/>